<organism evidence="1 2">
    <name type="scientific">Kribbella antibiotica</name>
    <dbReference type="NCBI Taxonomy" id="190195"/>
    <lineage>
        <taxon>Bacteria</taxon>
        <taxon>Bacillati</taxon>
        <taxon>Actinomycetota</taxon>
        <taxon>Actinomycetes</taxon>
        <taxon>Propionibacteriales</taxon>
        <taxon>Kribbellaceae</taxon>
        <taxon>Kribbella</taxon>
    </lineage>
</organism>
<dbReference type="AlphaFoldDB" id="A0A4V6PE01"/>
<evidence type="ECO:0000313" key="2">
    <source>
        <dbReference type="Proteomes" id="UP000295124"/>
    </source>
</evidence>
<dbReference type="OrthoDB" id="3830309at2"/>
<name>A0A4V6PE01_9ACTN</name>
<evidence type="ECO:0000313" key="1">
    <source>
        <dbReference type="EMBL" id="TDD52107.1"/>
    </source>
</evidence>
<comment type="caution">
    <text evidence="1">The sequence shown here is derived from an EMBL/GenBank/DDBJ whole genome shotgun (WGS) entry which is preliminary data.</text>
</comment>
<proteinExistence type="predicted"/>
<accession>A0A4V6PE01</accession>
<protein>
    <submittedName>
        <fullName evidence="1">Uncharacterized protein</fullName>
    </submittedName>
</protein>
<reference evidence="1 2" key="1">
    <citation type="submission" date="2019-03" db="EMBL/GenBank/DDBJ databases">
        <title>Draft genome sequences of novel Actinobacteria.</title>
        <authorList>
            <person name="Sahin N."/>
            <person name="Ay H."/>
            <person name="Saygin H."/>
        </authorList>
    </citation>
    <scope>NUCLEOTIDE SEQUENCE [LARGE SCALE GENOMIC DNA]</scope>
    <source>
        <strain evidence="1 2">JCM 13523</strain>
    </source>
</reference>
<dbReference type="Proteomes" id="UP000295124">
    <property type="component" value="Unassembled WGS sequence"/>
</dbReference>
<keyword evidence="2" id="KW-1185">Reference proteome</keyword>
<sequence length="75" mass="8277">MNLHARVFRTADHWYADLDDGLFPQPDNPLWCGSYPSQSSALAAVCTLIAELADQKNAIHHPIARHASVITAPIR</sequence>
<gene>
    <name evidence="1" type="ORF">E1263_29535</name>
</gene>
<dbReference type="EMBL" id="SMKX01000110">
    <property type="protein sequence ID" value="TDD52107.1"/>
    <property type="molecule type" value="Genomic_DNA"/>
</dbReference>